<proteinExistence type="inferred from homology"/>
<feature type="compositionally biased region" description="Basic and acidic residues" evidence="5">
    <location>
        <begin position="1"/>
        <end position="12"/>
    </location>
</feature>
<organism evidence="7 8">
    <name type="scientific">Clavibacter michiganensis</name>
    <dbReference type="NCBI Taxonomy" id="28447"/>
    <lineage>
        <taxon>Bacteria</taxon>
        <taxon>Bacillati</taxon>
        <taxon>Actinomycetota</taxon>
        <taxon>Actinomycetes</taxon>
        <taxon>Micrococcales</taxon>
        <taxon>Microbacteriaceae</taxon>
        <taxon>Clavibacter</taxon>
    </lineage>
</organism>
<feature type="region of interest" description="Disordered" evidence="5">
    <location>
        <begin position="1"/>
        <end position="45"/>
    </location>
</feature>
<dbReference type="SMART" id="SM00382">
    <property type="entry name" value="AAA"/>
    <property type="match status" value="1"/>
</dbReference>
<keyword evidence="4 7" id="KW-0067">ATP-binding</keyword>
<reference evidence="7 8" key="1">
    <citation type="submission" date="2016-08" db="EMBL/GenBank/DDBJ databases">
        <title>Genome sequence of Clavibacter michiganensis spp. strain CASJ009.</title>
        <authorList>
            <person name="Thapa S.P."/>
            <person name="Coaker G."/>
        </authorList>
    </citation>
    <scope>NUCLEOTIDE SEQUENCE [LARGE SCALE GENOMIC DNA]</scope>
    <source>
        <strain evidence="7">CASJ009</strain>
    </source>
</reference>
<evidence type="ECO:0000256" key="2">
    <source>
        <dbReference type="ARBA" id="ARBA00022448"/>
    </source>
</evidence>
<dbReference type="PANTHER" id="PTHR43776:SF7">
    <property type="entry name" value="D,D-DIPEPTIDE TRANSPORT ATP-BINDING PROTEIN DDPF-RELATED"/>
    <property type="match status" value="1"/>
</dbReference>
<dbReference type="InterPro" id="IPR027417">
    <property type="entry name" value="P-loop_NTPase"/>
</dbReference>
<evidence type="ECO:0000256" key="4">
    <source>
        <dbReference type="ARBA" id="ARBA00022840"/>
    </source>
</evidence>
<sequence length="300" mass="32337">MSARIDDADVRPAVRATGTSPSPSTSTSPSPSAIRAPRHPDGPPMLEVRGLDVVFGSGSQSVRVLRGVDVTVGTGRTVGLVGESGSGKSTLAKALVGTVRPSAGSIRIGGVDVRTLGRRDRAAIRRRVQMIPQDPYSSLDPRRTIGQALAEAVDPRHPDVRRHRDLIAEWLRVVRMPADAIDRYPHEFSGGQRQRIAIARGLLVRPEFVVADEITSALDVSVQAEILNLVARLRRELGLSMLFISHNLAVVRHVSDDVVVLYRGDVVEQGPTEQVYADPQHPYTRSLLAAVPGAPGFSID</sequence>
<dbReference type="GO" id="GO:0005524">
    <property type="term" value="F:ATP binding"/>
    <property type="evidence" value="ECO:0007669"/>
    <property type="project" value="UniProtKB-KW"/>
</dbReference>
<dbReference type="GO" id="GO:0016887">
    <property type="term" value="F:ATP hydrolysis activity"/>
    <property type="evidence" value="ECO:0007669"/>
    <property type="project" value="InterPro"/>
</dbReference>
<dbReference type="Pfam" id="PF00005">
    <property type="entry name" value="ABC_tran"/>
    <property type="match status" value="1"/>
</dbReference>
<dbReference type="InterPro" id="IPR050319">
    <property type="entry name" value="ABC_transp_ATP-bind"/>
</dbReference>
<comment type="caution">
    <text evidence="7">The sequence shown here is derived from an EMBL/GenBank/DDBJ whole genome shotgun (WGS) entry which is preliminary data.</text>
</comment>
<comment type="similarity">
    <text evidence="1">Belongs to the ABC transporter superfamily.</text>
</comment>
<evidence type="ECO:0000256" key="3">
    <source>
        <dbReference type="ARBA" id="ARBA00022741"/>
    </source>
</evidence>
<dbReference type="Pfam" id="PF08352">
    <property type="entry name" value="oligo_HPY"/>
    <property type="match status" value="1"/>
</dbReference>
<dbReference type="InterPro" id="IPR003439">
    <property type="entry name" value="ABC_transporter-like_ATP-bd"/>
</dbReference>
<dbReference type="GO" id="GO:0015833">
    <property type="term" value="P:peptide transport"/>
    <property type="evidence" value="ECO:0007669"/>
    <property type="project" value="InterPro"/>
</dbReference>
<feature type="domain" description="ABC transporter" evidence="6">
    <location>
        <begin position="48"/>
        <end position="288"/>
    </location>
</feature>
<dbReference type="GO" id="GO:0055085">
    <property type="term" value="P:transmembrane transport"/>
    <property type="evidence" value="ECO:0007669"/>
    <property type="project" value="UniProtKB-ARBA"/>
</dbReference>
<keyword evidence="3" id="KW-0547">Nucleotide-binding</keyword>
<accession>A0A251XTR2</accession>
<dbReference type="Gene3D" id="3.40.50.300">
    <property type="entry name" value="P-loop containing nucleotide triphosphate hydrolases"/>
    <property type="match status" value="1"/>
</dbReference>
<evidence type="ECO:0000259" key="6">
    <source>
        <dbReference type="PROSITE" id="PS50893"/>
    </source>
</evidence>
<dbReference type="InterPro" id="IPR013563">
    <property type="entry name" value="Oligopep_ABC_C"/>
</dbReference>
<dbReference type="PROSITE" id="PS50893">
    <property type="entry name" value="ABC_TRANSPORTER_2"/>
    <property type="match status" value="1"/>
</dbReference>
<gene>
    <name evidence="7" type="primary">oppF_3</name>
    <name evidence="7" type="ORF">CMsap09_06295</name>
</gene>
<keyword evidence="2" id="KW-0813">Transport</keyword>
<dbReference type="SUPFAM" id="SSF52540">
    <property type="entry name" value="P-loop containing nucleoside triphosphate hydrolases"/>
    <property type="match status" value="1"/>
</dbReference>
<name>A0A251XTR2_9MICO</name>
<dbReference type="CDD" id="cd03257">
    <property type="entry name" value="ABC_NikE_OppD_transporters"/>
    <property type="match status" value="1"/>
</dbReference>
<feature type="compositionally biased region" description="Low complexity" evidence="5">
    <location>
        <begin position="19"/>
        <end position="32"/>
    </location>
</feature>
<evidence type="ECO:0000313" key="7">
    <source>
        <dbReference type="EMBL" id="OUE08538.1"/>
    </source>
</evidence>
<dbReference type="PROSITE" id="PS00211">
    <property type="entry name" value="ABC_TRANSPORTER_1"/>
    <property type="match status" value="1"/>
</dbReference>
<dbReference type="InterPro" id="IPR003593">
    <property type="entry name" value="AAA+_ATPase"/>
</dbReference>
<dbReference type="AlphaFoldDB" id="A0A251XTR2"/>
<protein>
    <submittedName>
        <fullName evidence="7">Oligopeptide transport ATP-binding protein OppF</fullName>
    </submittedName>
</protein>
<dbReference type="Proteomes" id="UP000195106">
    <property type="component" value="Unassembled WGS sequence"/>
</dbReference>
<evidence type="ECO:0000256" key="5">
    <source>
        <dbReference type="SAM" id="MobiDB-lite"/>
    </source>
</evidence>
<dbReference type="InterPro" id="IPR017871">
    <property type="entry name" value="ABC_transporter-like_CS"/>
</dbReference>
<evidence type="ECO:0000313" key="8">
    <source>
        <dbReference type="Proteomes" id="UP000195106"/>
    </source>
</evidence>
<dbReference type="PANTHER" id="PTHR43776">
    <property type="entry name" value="TRANSPORT ATP-BINDING PROTEIN"/>
    <property type="match status" value="1"/>
</dbReference>
<evidence type="ECO:0000256" key="1">
    <source>
        <dbReference type="ARBA" id="ARBA00005417"/>
    </source>
</evidence>
<dbReference type="EMBL" id="MDHJ01000001">
    <property type="protein sequence ID" value="OUE08538.1"/>
    <property type="molecule type" value="Genomic_DNA"/>
</dbReference>